<gene>
    <name evidence="3" type="ORF">KSP40_PGU009723</name>
</gene>
<evidence type="ECO:0000259" key="2">
    <source>
        <dbReference type="Pfam" id="PF24767"/>
    </source>
</evidence>
<evidence type="ECO:0000256" key="1">
    <source>
        <dbReference type="SAM" id="MobiDB-lite"/>
    </source>
</evidence>
<comment type="caution">
    <text evidence="3">The sequence shown here is derived from an EMBL/GenBank/DDBJ whole genome shotgun (WGS) entry which is preliminary data.</text>
</comment>
<sequence length="92" mass="9981">MSNDADAKLCSPPRLRRQTLSLSPQVSGIPSRGCQKNRGNRESKEAIPALAQLRFPLLSLIQIDSAYQESGDDAYKAADILGAELVEPEESP</sequence>
<dbReference type="EMBL" id="JBBWWR010000013">
    <property type="protein sequence ID" value="KAK8956205.1"/>
    <property type="molecule type" value="Genomic_DNA"/>
</dbReference>
<name>A0ABR2M280_9ASPA</name>
<keyword evidence="4" id="KW-1185">Reference proteome</keyword>
<evidence type="ECO:0000313" key="4">
    <source>
        <dbReference type="Proteomes" id="UP001412067"/>
    </source>
</evidence>
<feature type="compositionally biased region" description="Polar residues" evidence="1">
    <location>
        <begin position="18"/>
        <end position="28"/>
    </location>
</feature>
<dbReference type="InterPro" id="IPR056254">
    <property type="entry name" value="At5g58720/SDE5-like_UBA-like"/>
</dbReference>
<reference evidence="3 4" key="1">
    <citation type="journal article" date="2022" name="Nat. Plants">
        <title>Genomes of leafy and leafless Platanthera orchids illuminate the evolution of mycoheterotrophy.</title>
        <authorList>
            <person name="Li M.H."/>
            <person name="Liu K.W."/>
            <person name="Li Z."/>
            <person name="Lu H.C."/>
            <person name="Ye Q.L."/>
            <person name="Zhang D."/>
            <person name="Wang J.Y."/>
            <person name="Li Y.F."/>
            <person name="Zhong Z.M."/>
            <person name="Liu X."/>
            <person name="Yu X."/>
            <person name="Liu D.K."/>
            <person name="Tu X.D."/>
            <person name="Liu B."/>
            <person name="Hao Y."/>
            <person name="Liao X.Y."/>
            <person name="Jiang Y.T."/>
            <person name="Sun W.H."/>
            <person name="Chen J."/>
            <person name="Chen Y.Q."/>
            <person name="Ai Y."/>
            <person name="Zhai J.W."/>
            <person name="Wu S.S."/>
            <person name="Zhou Z."/>
            <person name="Hsiao Y.Y."/>
            <person name="Wu W.L."/>
            <person name="Chen Y.Y."/>
            <person name="Lin Y.F."/>
            <person name="Hsu J.L."/>
            <person name="Li C.Y."/>
            <person name="Wang Z.W."/>
            <person name="Zhao X."/>
            <person name="Zhong W.Y."/>
            <person name="Ma X.K."/>
            <person name="Ma L."/>
            <person name="Huang J."/>
            <person name="Chen G.Z."/>
            <person name="Huang M.Z."/>
            <person name="Huang L."/>
            <person name="Peng D.H."/>
            <person name="Luo Y.B."/>
            <person name="Zou S.Q."/>
            <person name="Chen S.P."/>
            <person name="Lan S."/>
            <person name="Tsai W.C."/>
            <person name="Van de Peer Y."/>
            <person name="Liu Z.J."/>
        </authorList>
    </citation>
    <scope>NUCLEOTIDE SEQUENCE [LARGE SCALE GENOMIC DNA]</scope>
    <source>
        <strain evidence="3">Lor288</strain>
    </source>
</reference>
<protein>
    <recommendedName>
        <fullName evidence="2">At5g58720/SDE5-like UBA-like domain-containing protein</fullName>
    </recommendedName>
</protein>
<dbReference type="Pfam" id="PF24767">
    <property type="entry name" value="UBA_At5g58720"/>
    <property type="match status" value="1"/>
</dbReference>
<evidence type="ECO:0000313" key="3">
    <source>
        <dbReference type="EMBL" id="KAK8956205.1"/>
    </source>
</evidence>
<proteinExistence type="predicted"/>
<accession>A0ABR2M280</accession>
<dbReference type="Proteomes" id="UP001412067">
    <property type="component" value="Unassembled WGS sequence"/>
</dbReference>
<organism evidence="3 4">
    <name type="scientific">Platanthera guangdongensis</name>
    <dbReference type="NCBI Taxonomy" id="2320717"/>
    <lineage>
        <taxon>Eukaryota</taxon>
        <taxon>Viridiplantae</taxon>
        <taxon>Streptophyta</taxon>
        <taxon>Embryophyta</taxon>
        <taxon>Tracheophyta</taxon>
        <taxon>Spermatophyta</taxon>
        <taxon>Magnoliopsida</taxon>
        <taxon>Liliopsida</taxon>
        <taxon>Asparagales</taxon>
        <taxon>Orchidaceae</taxon>
        <taxon>Orchidoideae</taxon>
        <taxon>Orchideae</taxon>
        <taxon>Orchidinae</taxon>
        <taxon>Platanthera</taxon>
    </lineage>
</organism>
<feature type="region of interest" description="Disordered" evidence="1">
    <location>
        <begin position="1"/>
        <end position="43"/>
    </location>
</feature>
<feature type="domain" description="At5g58720/SDE5-like UBA-like" evidence="2">
    <location>
        <begin position="55"/>
        <end position="84"/>
    </location>
</feature>